<keyword evidence="4 10" id="KW-1003">Cell membrane</keyword>
<evidence type="ECO:0000256" key="1">
    <source>
        <dbReference type="ARBA" id="ARBA00004651"/>
    </source>
</evidence>
<evidence type="ECO:0000256" key="8">
    <source>
        <dbReference type="ARBA" id="ARBA00023136"/>
    </source>
</evidence>
<dbReference type="STRING" id="1156417.Y919_07300"/>
<dbReference type="Pfam" id="PF18075">
    <property type="entry name" value="FtsX_ECD"/>
    <property type="match status" value="1"/>
</dbReference>
<evidence type="ECO:0000256" key="10">
    <source>
        <dbReference type="PIRNR" id="PIRNR003097"/>
    </source>
</evidence>
<dbReference type="InterPro" id="IPR058204">
    <property type="entry name" value="FtsX_firmicutes-type"/>
</dbReference>
<dbReference type="Proteomes" id="UP000029622">
    <property type="component" value="Unassembled WGS sequence"/>
</dbReference>
<feature type="transmembrane region" description="Helical" evidence="11">
    <location>
        <begin position="168"/>
        <end position="188"/>
    </location>
</feature>
<keyword evidence="6 11" id="KW-0812">Transmembrane</keyword>
<evidence type="ECO:0000256" key="6">
    <source>
        <dbReference type="ARBA" id="ARBA00022692"/>
    </source>
</evidence>
<dbReference type="NCBIfam" id="NF038347">
    <property type="entry name" value="FtsX_Gpos"/>
    <property type="match status" value="1"/>
</dbReference>
<dbReference type="EMBL" id="AZTB01000033">
    <property type="protein sequence ID" value="KGG80244.1"/>
    <property type="molecule type" value="Genomic_DNA"/>
</dbReference>
<keyword evidence="9 10" id="KW-0131">Cell cycle</keyword>
<dbReference type="AlphaFoldDB" id="A0A096CUM3"/>
<dbReference type="Pfam" id="PF02687">
    <property type="entry name" value="FtsX"/>
    <property type="match status" value="1"/>
</dbReference>
<dbReference type="InterPro" id="IPR040690">
    <property type="entry name" value="FtsX_ECD"/>
</dbReference>
<sequence length="298" mass="33793">MKFRLFKNIIKQGFVGMWRNRMMSLASIGSVMSVLIILGIVLVIVLNINNLTGMAKEQFDEIQVYLQDGINEEQIENIGEKLRELDGVLAVIYQSKEQALEIFKKEWGDKAYLFEGLEKNPLPNSYIIQLKDIKYTEDVVNRINGLTGIEDIRYYKDIVEKMMAISNFVRAGGLAVISILILVSIFIISNTVKLTVAARRREISIMKYIGATNGYIRGPFILEGIFLGAIGSILAILIVSFGYKYLFLVVNERLYVLFTVYMIPYYEILDDIIIMFTAIGIGIGVLGSIISLRKFLRV</sequence>
<feature type="transmembrane region" description="Helical" evidence="11">
    <location>
        <begin position="25"/>
        <end position="48"/>
    </location>
</feature>
<gene>
    <name evidence="14" type="ORF">Y919_07300</name>
</gene>
<evidence type="ECO:0000256" key="11">
    <source>
        <dbReference type="SAM" id="Phobius"/>
    </source>
</evidence>
<feature type="transmembrane region" description="Helical" evidence="11">
    <location>
        <begin position="220"/>
        <end position="239"/>
    </location>
</feature>
<evidence type="ECO:0000256" key="4">
    <source>
        <dbReference type="ARBA" id="ARBA00022475"/>
    </source>
</evidence>
<dbReference type="PIRSF" id="PIRSF003097">
    <property type="entry name" value="FtsX"/>
    <property type="match status" value="1"/>
</dbReference>
<comment type="similarity">
    <text evidence="2 10">Belongs to the ABC-4 integral membrane protein family. FtsX subfamily.</text>
</comment>
<evidence type="ECO:0000259" key="12">
    <source>
        <dbReference type="Pfam" id="PF02687"/>
    </source>
</evidence>
<evidence type="ECO:0000256" key="9">
    <source>
        <dbReference type="ARBA" id="ARBA00023306"/>
    </source>
</evidence>
<dbReference type="GO" id="GO:0005886">
    <property type="term" value="C:plasma membrane"/>
    <property type="evidence" value="ECO:0007669"/>
    <property type="project" value="UniProtKB-SubCell"/>
</dbReference>
<feature type="transmembrane region" description="Helical" evidence="11">
    <location>
        <begin position="246"/>
        <end position="266"/>
    </location>
</feature>
<evidence type="ECO:0000256" key="5">
    <source>
        <dbReference type="ARBA" id="ARBA00022618"/>
    </source>
</evidence>
<evidence type="ECO:0000256" key="3">
    <source>
        <dbReference type="ARBA" id="ARBA00021907"/>
    </source>
</evidence>
<keyword evidence="5 10" id="KW-0132">Cell division</keyword>
<comment type="function">
    <text evidence="10">Part of the ABC transporter FtsEX involved in asymmetric cellular division facilitating the initiation of sporulation.</text>
</comment>
<dbReference type="InterPro" id="IPR004513">
    <property type="entry name" value="FtsX"/>
</dbReference>
<keyword evidence="7 11" id="KW-1133">Transmembrane helix</keyword>
<comment type="subcellular location">
    <subcellularLocation>
        <location evidence="1">Cell membrane</location>
        <topology evidence="1">Multi-pass membrane protein</topology>
    </subcellularLocation>
</comment>
<dbReference type="GO" id="GO:0051301">
    <property type="term" value="P:cell division"/>
    <property type="evidence" value="ECO:0007669"/>
    <property type="project" value="UniProtKB-KW"/>
</dbReference>
<accession>A0A096CUM3</accession>
<feature type="transmembrane region" description="Helical" evidence="11">
    <location>
        <begin position="272"/>
        <end position="292"/>
    </location>
</feature>
<protein>
    <recommendedName>
        <fullName evidence="3 10">Cell division protein FtsX</fullName>
    </recommendedName>
</protein>
<reference evidence="14 15" key="1">
    <citation type="submission" date="2013-12" db="EMBL/GenBank/DDBJ databases">
        <title>Draft genome sequence of Caloranaerobacter sp. H53214.</title>
        <authorList>
            <person name="Jiang L.J."/>
            <person name="Shao Z.Z."/>
            <person name="Long M.N."/>
        </authorList>
    </citation>
    <scope>NUCLEOTIDE SEQUENCE [LARGE SCALE GENOMIC DNA]</scope>
    <source>
        <strain evidence="14 15">H53214</strain>
    </source>
</reference>
<name>A0A096CUM3_9FIRM</name>
<organism evidence="14 15">
    <name type="scientific">Caloranaerobacter azorensis H53214</name>
    <dbReference type="NCBI Taxonomy" id="1156417"/>
    <lineage>
        <taxon>Bacteria</taxon>
        <taxon>Bacillati</taxon>
        <taxon>Bacillota</taxon>
        <taxon>Tissierellia</taxon>
        <taxon>Tissierellales</taxon>
        <taxon>Thermohalobacteraceae</taxon>
        <taxon>Caloranaerobacter</taxon>
    </lineage>
</organism>
<evidence type="ECO:0000256" key="2">
    <source>
        <dbReference type="ARBA" id="ARBA00007379"/>
    </source>
</evidence>
<dbReference type="InterPro" id="IPR003838">
    <property type="entry name" value="ABC3_permease_C"/>
</dbReference>
<proteinExistence type="inferred from homology"/>
<evidence type="ECO:0000259" key="13">
    <source>
        <dbReference type="Pfam" id="PF18075"/>
    </source>
</evidence>
<dbReference type="Gene3D" id="3.30.70.3040">
    <property type="match status" value="1"/>
</dbReference>
<dbReference type="PANTHER" id="PTHR47755">
    <property type="entry name" value="CELL DIVISION PROTEIN FTSX"/>
    <property type="match status" value="1"/>
</dbReference>
<dbReference type="PANTHER" id="PTHR47755:SF1">
    <property type="entry name" value="CELL DIVISION PROTEIN FTSX"/>
    <property type="match status" value="1"/>
</dbReference>
<evidence type="ECO:0000256" key="7">
    <source>
        <dbReference type="ARBA" id="ARBA00022989"/>
    </source>
</evidence>
<feature type="domain" description="FtsX extracellular" evidence="13">
    <location>
        <begin position="61"/>
        <end position="152"/>
    </location>
</feature>
<comment type="caution">
    <text evidence="14">The sequence shown here is derived from an EMBL/GenBank/DDBJ whole genome shotgun (WGS) entry which is preliminary data.</text>
</comment>
<feature type="domain" description="ABC3 transporter permease C-terminal" evidence="12">
    <location>
        <begin position="176"/>
        <end position="297"/>
    </location>
</feature>
<evidence type="ECO:0000313" key="14">
    <source>
        <dbReference type="EMBL" id="KGG80244.1"/>
    </source>
</evidence>
<dbReference type="RefSeq" id="WP_035163616.1">
    <property type="nucleotide sequence ID" value="NZ_AZTB01000033.1"/>
</dbReference>
<evidence type="ECO:0000313" key="15">
    <source>
        <dbReference type="Proteomes" id="UP000029622"/>
    </source>
</evidence>
<keyword evidence="8 10" id="KW-0472">Membrane</keyword>